<dbReference type="EMBL" id="KB446557">
    <property type="protein sequence ID" value="EME84858.1"/>
    <property type="molecule type" value="Genomic_DNA"/>
</dbReference>
<organism evidence="3 4">
    <name type="scientific">Pseudocercospora fijiensis (strain CIRAD86)</name>
    <name type="common">Black leaf streak disease fungus</name>
    <name type="synonym">Mycosphaerella fijiensis</name>
    <dbReference type="NCBI Taxonomy" id="383855"/>
    <lineage>
        <taxon>Eukaryota</taxon>
        <taxon>Fungi</taxon>
        <taxon>Dikarya</taxon>
        <taxon>Ascomycota</taxon>
        <taxon>Pezizomycotina</taxon>
        <taxon>Dothideomycetes</taxon>
        <taxon>Dothideomycetidae</taxon>
        <taxon>Mycosphaerellales</taxon>
        <taxon>Mycosphaerellaceae</taxon>
        <taxon>Pseudocercospora</taxon>
    </lineage>
</organism>
<protein>
    <recommendedName>
        <fullName evidence="2">DUF7730 domain-containing protein</fullName>
    </recommendedName>
</protein>
<dbReference type="Proteomes" id="UP000016932">
    <property type="component" value="Unassembled WGS sequence"/>
</dbReference>
<feature type="region of interest" description="Disordered" evidence="1">
    <location>
        <begin position="402"/>
        <end position="426"/>
    </location>
</feature>
<dbReference type="HOGENOM" id="CLU_509129_0_0_1"/>
<dbReference type="OrthoDB" id="3650836at2759"/>
<dbReference type="PANTHER" id="PTHR42085:SF2">
    <property type="entry name" value="F-BOX DOMAIN-CONTAINING PROTEIN"/>
    <property type="match status" value="1"/>
</dbReference>
<dbReference type="InterPro" id="IPR056632">
    <property type="entry name" value="DUF7730"/>
</dbReference>
<dbReference type="GeneID" id="19333053"/>
<dbReference type="Pfam" id="PF24864">
    <property type="entry name" value="DUF7730"/>
    <property type="match status" value="1"/>
</dbReference>
<evidence type="ECO:0000313" key="3">
    <source>
        <dbReference type="EMBL" id="EME84858.1"/>
    </source>
</evidence>
<sequence length="535" mass="60945">MTTKFELSGPSAPAVTPAYQKLLDDIESFLSPYRHTLSKPDLPLEQLVVVAVCFNPDRAGTCALKWLVSNFRYFQDLVNSDFCGVTLPSSSQNFRKEFFNAIYKLDVPITVKKLKLVVDADEARLFLGLNGRDSTTSFRFMALPPEIRNTIYEMAFTPALSRVHALTKNNIMTFPLLNWFWTPADLPHGQEKQTWEGRTLIQAHFERPRNGSLAIEFQFYAEAMPIFYSTNTFVAHDNGELNDLMKKTPEHRRKHFQQVVFMLHPKDVDIGARIHSIRNLTKDYSGLKALQGIADLRSLDIVMWEEEWMAVRKTTKNQALKYTDILKIPPMPLLEQFRGKSQVNSISEAIPAMIILCFSRTSQRICTLETENGLTKVTFHGNCDNVKAHLQPLMTLPRVQEVEDSGNAKPVKAPKKRKAKRESRRLKTQLFDQNGPVELEDASCAVQACVFRLSLTKVQLYPLIALCRKHEQGPRRAGLAPNFWHDLHPQSLMLNLAFHKLQHDTREKSAGKGAYVALKLGGSYLPFEQLSSERK</sequence>
<evidence type="ECO:0000256" key="1">
    <source>
        <dbReference type="SAM" id="MobiDB-lite"/>
    </source>
</evidence>
<dbReference type="InterPro" id="IPR038883">
    <property type="entry name" value="AN11006-like"/>
</dbReference>
<feature type="compositionally biased region" description="Basic residues" evidence="1">
    <location>
        <begin position="412"/>
        <end position="426"/>
    </location>
</feature>
<dbReference type="eggNOG" id="ENOG502RDC6">
    <property type="taxonomic scope" value="Eukaryota"/>
</dbReference>
<evidence type="ECO:0000313" key="4">
    <source>
        <dbReference type="Proteomes" id="UP000016932"/>
    </source>
</evidence>
<dbReference type="PANTHER" id="PTHR42085">
    <property type="entry name" value="F-BOX DOMAIN-CONTAINING PROTEIN"/>
    <property type="match status" value="1"/>
</dbReference>
<dbReference type="RefSeq" id="XP_007925422.1">
    <property type="nucleotide sequence ID" value="XM_007927231.1"/>
</dbReference>
<dbReference type="AlphaFoldDB" id="M3B698"/>
<evidence type="ECO:0000259" key="2">
    <source>
        <dbReference type="Pfam" id="PF24864"/>
    </source>
</evidence>
<dbReference type="VEuPathDB" id="FungiDB:MYCFIDRAFT_173762"/>
<feature type="domain" description="DUF7730" evidence="2">
    <location>
        <begin position="138"/>
        <end position="311"/>
    </location>
</feature>
<reference evidence="3 4" key="1">
    <citation type="journal article" date="2012" name="PLoS Pathog.">
        <title>Diverse lifestyles and strategies of plant pathogenesis encoded in the genomes of eighteen Dothideomycetes fungi.</title>
        <authorList>
            <person name="Ohm R.A."/>
            <person name="Feau N."/>
            <person name="Henrissat B."/>
            <person name="Schoch C.L."/>
            <person name="Horwitz B.A."/>
            <person name="Barry K.W."/>
            <person name="Condon B.J."/>
            <person name="Copeland A.C."/>
            <person name="Dhillon B."/>
            <person name="Glaser F."/>
            <person name="Hesse C.N."/>
            <person name="Kosti I."/>
            <person name="LaButti K."/>
            <person name="Lindquist E.A."/>
            <person name="Lucas S."/>
            <person name="Salamov A.A."/>
            <person name="Bradshaw R.E."/>
            <person name="Ciuffetti L."/>
            <person name="Hamelin R.C."/>
            <person name="Kema G.H.J."/>
            <person name="Lawrence C."/>
            <person name="Scott J.A."/>
            <person name="Spatafora J.W."/>
            <person name="Turgeon B.G."/>
            <person name="de Wit P.J.G.M."/>
            <person name="Zhong S."/>
            <person name="Goodwin S.B."/>
            <person name="Grigoriev I.V."/>
        </authorList>
    </citation>
    <scope>NUCLEOTIDE SEQUENCE [LARGE SCALE GENOMIC DNA]</scope>
    <source>
        <strain evidence="3 4">CIRAD86</strain>
    </source>
</reference>
<proteinExistence type="predicted"/>
<gene>
    <name evidence="3" type="ORF">MYCFIDRAFT_173762</name>
</gene>
<keyword evidence="4" id="KW-1185">Reference proteome</keyword>
<name>M3B698_PSEFD</name>
<dbReference type="KEGG" id="pfj:MYCFIDRAFT_173762"/>
<accession>M3B698</accession>